<name>A0ABW8C2L8_9ACTN</name>
<dbReference type="RefSeq" id="WP_399646076.1">
    <property type="nucleotide sequence ID" value="NZ_JBITYG010000002.1"/>
</dbReference>
<keyword evidence="6" id="KW-1185">Reference proteome</keyword>
<gene>
    <name evidence="5" type="ORF">ACIGXA_08975</name>
</gene>
<dbReference type="Proteomes" id="UP001614394">
    <property type="component" value="Unassembled WGS sequence"/>
</dbReference>
<dbReference type="EMBL" id="JBITYG010000002">
    <property type="protein sequence ID" value="MFI9100648.1"/>
    <property type="molecule type" value="Genomic_DNA"/>
</dbReference>
<keyword evidence="3" id="KW-0732">Signal</keyword>
<feature type="compositionally biased region" description="Gly residues" evidence="1">
    <location>
        <begin position="236"/>
        <end position="245"/>
    </location>
</feature>
<protein>
    <submittedName>
        <fullName evidence="5">DUF4397 domain-containing protein</fullName>
    </submittedName>
</protein>
<dbReference type="Pfam" id="PF14344">
    <property type="entry name" value="DUF4397"/>
    <property type="match status" value="1"/>
</dbReference>
<feature type="signal peptide" evidence="3">
    <location>
        <begin position="1"/>
        <end position="23"/>
    </location>
</feature>
<accession>A0ABW8C2L8</accession>
<feature type="transmembrane region" description="Helical" evidence="2">
    <location>
        <begin position="267"/>
        <end position="285"/>
    </location>
</feature>
<organism evidence="5 6">
    <name type="scientific">Streptomyces fildesensis</name>
    <dbReference type="NCBI Taxonomy" id="375757"/>
    <lineage>
        <taxon>Bacteria</taxon>
        <taxon>Bacillati</taxon>
        <taxon>Actinomycetota</taxon>
        <taxon>Actinomycetes</taxon>
        <taxon>Kitasatosporales</taxon>
        <taxon>Streptomycetaceae</taxon>
        <taxon>Streptomyces</taxon>
    </lineage>
</organism>
<keyword evidence="2" id="KW-1133">Transmembrane helix</keyword>
<feature type="domain" description="DUF4397" evidence="4">
    <location>
        <begin position="40"/>
        <end position="160"/>
    </location>
</feature>
<evidence type="ECO:0000256" key="1">
    <source>
        <dbReference type="SAM" id="MobiDB-lite"/>
    </source>
</evidence>
<feature type="chain" id="PRO_5046520537" evidence="3">
    <location>
        <begin position="24"/>
        <end position="291"/>
    </location>
</feature>
<comment type="caution">
    <text evidence="5">The sequence shown here is derived from an EMBL/GenBank/DDBJ whole genome shotgun (WGS) entry which is preliminary data.</text>
</comment>
<sequence>MTLPVRRPAAVLLSAALCTAVLAGPAAATANAAPAQPGGWLRLAHFSPGAPAVDVYLYPFGGSKAALVLKNVAYGDASPYETVAGGQYTVAMRVAGAAASVAPVISTTVRVEQGKAYTVAGLGPGSALELRTLDDQLSAPQDRAGIRVIQASLSQPSVAVQVADNGPSRLRFPTSTPYSTVRAGATAVKVTAGSASTSRTLQLAGRSTHTLVVLSSSGAAPKLLDLTDSSGPATQPGGGVEAGLGGLSKPAATATGAGGSSSGLPAVAGWAAALVLGLGALLFAARRLRRS</sequence>
<dbReference type="InterPro" id="IPR025510">
    <property type="entry name" value="DUF4397"/>
</dbReference>
<feature type="region of interest" description="Disordered" evidence="1">
    <location>
        <begin position="225"/>
        <end position="245"/>
    </location>
</feature>
<evidence type="ECO:0000313" key="6">
    <source>
        <dbReference type="Proteomes" id="UP001614394"/>
    </source>
</evidence>
<proteinExistence type="predicted"/>
<evidence type="ECO:0000256" key="3">
    <source>
        <dbReference type="SAM" id="SignalP"/>
    </source>
</evidence>
<keyword evidence="2" id="KW-0472">Membrane</keyword>
<evidence type="ECO:0000259" key="4">
    <source>
        <dbReference type="Pfam" id="PF14344"/>
    </source>
</evidence>
<evidence type="ECO:0000313" key="5">
    <source>
        <dbReference type="EMBL" id="MFI9100648.1"/>
    </source>
</evidence>
<evidence type="ECO:0000256" key="2">
    <source>
        <dbReference type="SAM" id="Phobius"/>
    </source>
</evidence>
<keyword evidence="2" id="KW-0812">Transmembrane</keyword>
<reference evidence="5 6" key="1">
    <citation type="submission" date="2024-10" db="EMBL/GenBank/DDBJ databases">
        <title>The Natural Products Discovery Center: Release of the First 8490 Sequenced Strains for Exploring Actinobacteria Biosynthetic Diversity.</title>
        <authorList>
            <person name="Kalkreuter E."/>
            <person name="Kautsar S.A."/>
            <person name="Yang D."/>
            <person name="Bader C.D."/>
            <person name="Teijaro C.N."/>
            <person name="Fluegel L."/>
            <person name="Davis C.M."/>
            <person name="Simpson J.R."/>
            <person name="Lauterbach L."/>
            <person name="Steele A.D."/>
            <person name="Gui C."/>
            <person name="Meng S."/>
            <person name="Li G."/>
            <person name="Viehrig K."/>
            <person name="Ye F."/>
            <person name="Su P."/>
            <person name="Kiefer A.F."/>
            <person name="Nichols A."/>
            <person name="Cepeda A.J."/>
            <person name="Yan W."/>
            <person name="Fan B."/>
            <person name="Jiang Y."/>
            <person name="Adhikari A."/>
            <person name="Zheng C.-J."/>
            <person name="Schuster L."/>
            <person name="Cowan T.M."/>
            <person name="Smanski M.J."/>
            <person name="Chevrette M.G."/>
            <person name="De Carvalho L.P.S."/>
            <person name="Shen B."/>
        </authorList>
    </citation>
    <scope>NUCLEOTIDE SEQUENCE [LARGE SCALE GENOMIC DNA]</scope>
    <source>
        <strain evidence="5 6">NPDC053399</strain>
    </source>
</reference>